<dbReference type="GO" id="GO:0005634">
    <property type="term" value="C:nucleus"/>
    <property type="evidence" value="ECO:0007669"/>
    <property type="project" value="UniProtKB-SubCell"/>
</dbReference>
<evidence type="ECO:0000256" key="6">
    <source>
        <dbReference type="ARBA" id="ARBA00023242"/>
    </source>
</evidence>
<dbReference type="EMBL" id="KK120801">
    <property type="protein sequence ID" value="KFM79061.1"/>
    <property type="molecule type" value="Genomic_DNA"/>
</dbReference>
<reference evidence="9 10" key="1">
    <citation type="submission" date="2013-11" db="EMBL/GenBank/DDBJ databases">
        <title>Genome sequencing of Stegodyphus mimosarum.</title>
        <authorList>
            <person name="Bechsgaard J."/>
        </authorList>
    </citation>
    <scope>NUCLEOTIDE SEQUENCE [LARGE SCALE GENOMIC DNA]</scope>
</reference>
<dbReference type="InterPro" id="IPR036236">
    <property type="entry name" value="Znf_C2H2_sf"/>
</dbReference>
<organism evidence="9 10">
    <name type="scientific">Stegodyphus mimosarum</name>
    <name type="common">African social velvet spider</name>
    <dbReference type="NCBI Taxonomy" id="407821"/>
    <lineage>
        <taxon>Eukaryota</taxon>
        <taxon>Metazoa</taxon>
        <taxon>Ecdysozoa</taxon>
        <taxon>Arthropoda</taxon>
        <taxon>Chelicerata</taxon>
        <taxon>Arachnida</taxon>
        <taxon>Araneae</taxon>
        <taxon>Araneomorphae</taxon>
        <taxon>Entelegynae</taxon>
        <taxon>Eresoidea</taxon>
        <taxon>Eresidae</taxon>
        <taxon>Stegodyphus</taxon>
    </lineage>
</organism>
<evidence type="ECO:0000313" key="9">
    <source>
        <dbReference type="EMBL" id="KFM79061.1"/>
    </source>
</evidence>
<evidence type="ECO:0000256" key="2">
    <source>
        <dbReference type="ARBA" id="ARBA00022723"/>
    </source>
</evidence>
<evidence type="ECO:0000256" key="1">
    <source>
        <dbReference type="ARBA" id="ARBA00004123"/>
    </source>
</evidence>
<dbReference type="OrthoDB" id="3535323at2759"/>
<dbReference type="InterPro" id="IPR013087">
    <property type="entry name" value="Znf_C2H2_type"/>
</dbReference>
<dbReference type="Proteomes" id="UP000054359">
    <property type="component" value="Unassembled WGS sequence"/>
</dbReference>
<dbReference type="AlphaFoldDB" id="A0A087UNX2"/>
<dbReference type="SUPFAM" id="SSF57667">
    <property type="entry name" value="beta-beta-alpha zinc fingers"/>
    <property type="match status" value="2"/>
</dbReference>
<dbReference type="PANTHER" id="PTHR24394">
    <property type="entry name" value="ZINC FINGER PROTEIN"/>
    <property type="match status" value="1"/>
</dbReference>
<dbReference type="GO" id="GO:0000981">
    <property type="term" value="F:DNA-binding transcription factor activity, RNA polymerase II-specific"/>
    <property type="evidence" value="ECO:0007669"/>
    <property type="project" value="TreeGrafter"/>
</dbReference>
<gene>
    <name evidence="9" type="ORF">X975_09354</name>
</gene>
<name>A0A087UNX2_STEMI</name>
<dbReference type="PANTHER" id="PTHR24394:SF29">
    <property type="entry name" value="MYONEURIN"/>
    <property type="match status" value="1"/>
</dbReference>
<accession>A0A087UNX2</accession>
<dbReference type="PROSITE" id="PS00028">
    <property type="entry name" value="ZINC_FINGER_C2H2_1"/>
    <property type="match status" value="2"/>
</dbReference>
<keyword evidence="2" id="KW-0479">Metal-binding</keyword>
<comment type="subcellular location">
    <subcellularLocation>
        <location evidence="1">Nucleus</location>
    </subcellularLocation>
</comment>
<feature type="non-terminal residue" evidence="9">
    <location>
        <position position="127"/>
    </location>
</feature>
<dbReference type="Gene3D" id="3.30.160.60">
    <property type="entry name" value="Classic Zinc Finger"/>
    <property type="match status" value="2"/>
</dbReference>
<evidence type="ECO:0000256" key="3">
    <source>
        <dbReference type="ARBA" id="ARBA00022737"/>
    </source>
</evidence>
<feature type="domain" description="C2H2-type" evidence="8">
    <location>
        <begin position="37"/>
        <end position="64"/>
    </location>
</feature>
<keyword evidence="4 7" id="KW-0863">Zinc-finger</keyword>
<keyword evidence="5" id="KW-0862">Zinc</keyword>
<dbReference type="PROSITE" id="PS50157">
    <property type="entry name" value="ZINC_FINGER_C2H2_2"/>
    <property type="match status" value="1"/>
</dbReference>
<evidence type="ECO:0000259" key="8">
    <source>
        <dbReference type="PROSITE" id="PS50157"/>
    </source>
</evidence>
<keyword evidence="6" id="KW-0539">Nucleus</keyword>
<protein>
    <submittedName>
        <fullName evidence="9">Protein glass</fullName>
    </submittedName>
</protein>
<evidence type="ECO:0000256" key="5">
    <source>
        <dbReference type="ARBA" id="ARBA00022833"/>
    </source>
</evidence>
<dbReference type="SMART" id="SM00355">
    <property type="entry name" value="ZnF_C2H2"/>
    <property type="match status" value="2"/>
</dbReference>
<proteinExistence type="predicted"/>
<evidence type="ECO:0000313" key="10">
    <source>
        <dbReference type="Proteomes" id="UP000054359"/>
    </source>
</evidence>
<dbReference type="GO" id="GO:0008270">
    <property type="term" value="F:zinc ion binding"/>
    <property type="evidence" value="ECO:0007669"/>
    <property type="project" value="UniProtKB-KW"/>
</dbReference>
<keyword evidence="3" id="KW-0677">Repeat</keyword>
<evidence type="ECO:0000256" key="7">
    <source>
        <dbReference type="PROSITE-ProRule" id="PRU00042"/>
    </source>
</evidence>
<evidence type="ECO:0000256" key="4">
    <source>
        <dbReference type="ARBA" id="ARBA00022771"/>
    </source>
</evidence>
<sequence>MSTDTKERPLSCGICCQPFLEQYNLDAHVCTHPIKKEKCNICDKLFSCQARLKSHMDMHRRSKPHQCDICNKAFSTKGILINETAKLKEGVELSYYIAHMEKLWHFDLLNTAHVVKSNSLIFESIPT</sequence>
<dbReference type="STRING" id="407821.A0A087UNX2"/>
<keyword evidence="10" id="KW-1185">Reference proteome</keyword>